<evidence type="ECO:0008006" key="4">
    <source>
        <dbReference type="Google" id="ProtNLM"/>
    </source>
</evidence>
<keyword evidence="1" id="KW-0732">Signal</keyword>
<dbReference type="OrthoDB" id="2052908at2"/>
<dbReference type="PROSITE" id="PS51257">
    <property type="entry name" value="PROKAR_LIPOPROTEIN"/>
    <property type="match status" value="1"/>
</dbReference>
<dbReference type="EMBL" id="CP003344">
    <property type="protein sequence ID" value="AGA68424.1"/>
    <property type="molecule type" value="Genomic_DNA"/>
</dbReference>
<accession>L0F3K7</accession>
<feature type="signal peptide" evidence="1">
    <location>
        <begin position="1"/>
        <end position="19"/>
    </location>
</feature>
<sequence>MKKLLVVLMIAVMSLSLIGCGGDEAPASAPASNPPTNEVPADQVAQVQALANADYAQLQELMEGIVEHQNMGPEFAALRQKVIDGQAEESALLEATKQLADHAQALLETAEKAQWKTEYYKEHVALLTASIRALADGERLSYEAGVENDESKLVQVAELMAEYDKKLGEFLDRLEK</sequence>
<dbReference type="KEGG" id="ddl:Desdi_0904"/>
<dbReference type="RefSeq" id="WP_015261424.1">
    <property type="nucleotide sequence ID" value="NC_019903.1"/>
</dbReference>
<name>L0F3K7_DESDL</name>
<protein>
    <recommendedName>
        <fullName evidence="4">Lipoprotein</fullName>
    </recommendedName>
</protein>
<evidence type="ECO:0000313" key="3">
    <source>
        <dbReference type="Proteomes" id="UP000010797"/>
    </source>
</evidence>
<dbReference type="HOGENOM" id="CLU_1522783_0_0_9"/>
<reference evidence="3" key="1">
    <citation type="submission" date="2012-02" db="EMBL/GenBank/DDBJ databases">
        <title>Complete sequence of Desulfitobacterium dichloroeliminans LMG P-21439.</title>
        <authorList>
            <person name="Lucas S."/>
            <person name="Han J."/>
            <person name="Lapidus A."/>
            <person name="Cheng J.-F."/>
            <person name="Goodwin L."/>
            <person name="Pitluck S."/>
            <person name="Peters L."/>
            <person name="Ovchinnikova G."/>
            <person name="Teshima H."/>
            <person name="Detter J.C."/>
            <person name="Han C."/>
            <person name="Tapia R."/>
            <person name="Land M."/>
            <person name="Hauser L."/>
            <person name="Kyrpides N."/>
            <person name="Ivanova N."/>
            <person name="Pagani I."/>
            <person name="Kruse T."/>
            <person name="de Vos W.M."/>
            <person name="Boon N."/>
            <person name="Smidt H."/>
            <person name="Woyke T."/>
        </authorList>
    </citation>
    <scope>NUCLEOTIDE SEQUENCE [LARGE SCALE GENOMIC DNA]</scope>
    <source>
        <strain evidence="3">LMG P-21439 / DCA1</strain>
    </source>
</reference>
<dbReference type="Proteomes" id="UP000010797">
    <property type="component" value="Chromosome"/>
</dbReference>
<organism evidence="2 3">
    <name type="scientific">Desulfitobacterium dichloroeliminans (strain LMG P-21439 / DCA1)</name>
    <dbReference type="NCBI Taxonomy" id="871963"/>
    <lineage>
        <taxon>Bacteria</taxon>
        <taxon>Bacillati</taxon>
        <taxon>Bacillota</taxon>
        <taxon>Clostridia</taxon>
        <taxon>Eubacteriales</taxon>
        <taxon>Desulfitobacteriaceae</taxon>
        <taxon>Desulfitobacterium</taxon>
    </lineage>
</organism>
<keyword evidence="3" id="KW-1185">Reference proteome</keyword>
<feature type="chain" id="PRO_5038957663" description="Lipoprotein" evidence="1">
    <location>
        <begin position="20"/>
        <end position="176"/>
    </location>
</feature>
<evidence type="ECO:0000313" key="2">
    <source>
        <dbReference type="EMBL" id="AGA68424.1"/>
    </source>
</evidence>
<gene>
    <name evidence="2" type="ordered locus">Desdi_0904</name>
</gene>
<proteinExistence type="predicted"/>
<evidence type="ECO:0000256" key="1">
    <source>
        <dbReference type="SAM" id="SignalP"/>
    </source>
</evidence>
<dbReference type="STRING" id="871963.Desdi_0904"/>
<dbReference type="AlphaFoldDB" id="L0F3K7"/>